<dbReference type="EMBL" id="AE017180">
    <property type="protein sequence ID" value="AAR36664.2"/>
    <property type="molecule type" value="Genomic_DNA"/>
</dbReference>
<reference evidence="6 7" key="2">
    <citation type="journal article" date="2012" name="BMC Genomics">
        <title>Comparative genomic analysis of Geobacter sulfurreducens KN400, a strain with enhanced capacity for extracellular electron transfer and electricity production.</title>
        <authorList>
            <person name="Butler J.E."/>
            <person name="Young N.D."/>
            <person name="Aklujkar M."/>
            <person name="Lovley D.R."/>
        </authorList>
    </citation>
    <scope>NUCLEOTIDE SEQUENCE [LARGE SCALE GENOMIC DNA]</scope>
    <source>
        <strain evidence="7">ATCC 51573 / DSM 12127 / PCA</strain>
    </source>
</reference>
<sequence>MQKTTILSLVMGLLVAATAWGGEVTYRKDIKPIFDVRCAGCHGADAAPEYHAFKAEKEKWLAKGQGMRMDTYSHLIFYTAWPDTGALMRRLDDGKNSKDAKPGNMYRHLGATEEERQRNLAVFKAWVGVWNLKKWPDITKEELNAITVTY</sequence>
<proteinExistence type="evidence at protein level"/>
<feature type="binding site" evidence="8">
    <location>
        <position position="104"/>
    </location>
    <ligand>
        <name>heme b</name>
        <dbReference type="ChEBI" id="CHEBI:60344"/>
    </ligand>
</feature>
<dbReference type="SUPFAM" id="SSF46626">
    <property type="entry name" value="Cytochrome c"/>
    <property type="match status" value="1"/>
</dbReference>
<dbReference type="EnsemblBacteria" id="AAR36664">
    <property type="protein sequence ID" value="AAR36664"/>
    <property type="gene ID" value="GSU3274"/>
</dbReference>
<feature type="binding site" evidence="8">
    <location>
        <position position="108"/>
    </location>
    <ligand>
        <name>Zn(2+)</name>
        <dbReference type="ChEBI" id="CHEBI:29105"/>
        <label>3</label>
    </ligand>
</feature>
<reference evidence="6 7" key="1">
    <citation type="journal article" date="2003" name="Science">
        <title>Genome of Geobacter sulfurreducens: metal reduction in subsurface environments.</title>
        <authorList>
            <person name="Methe B.A."/>
            <person name="Nelson K.E."/>
            <person name="Eisen J.A."/>
            <person name="Paulsen I.T."/>
            <person name="Nelson W."/>
            <person name="Heidelberg J.F."/>
            <person name="Wu D."/>
            <person name="Wu M."/>
            <person name="Ward N."/>
            <person name="Beanan M.J."/>
            <person name="Dodson R.J."/>
            <person name="Madupu R."/>
            <person name="Brinkac L.M."/>
            <person name="Daugherty S.C."/>
            <person name="DeBoy R.T."/>
            <person name="Durkin A.S."/>
            <person name="Gwinn M."/>
            <person name="Kolonay J.F."/>
            <person name="Sullivan S.A."/>
            <person name="Haft D.H."/>
            <person name="Selengut J."/>
            <person name="Davidsen T.M."/>
            <person name="Zafar N."/>
            <person name="White O."/>
            <person name="Tran B."/>
            <person name="Romero C."/>
            <person name="Forberger H.A."/>
            <person name="Weidman J."/>
            <person name="Khouri H."/>
            <person name="Feldblyum T.V."/>
            <person name="Utterback T.R."/>
            <person name="Van Aken S.E."/>
            <person name="Lovley D.R."/>
            <person name="Fraser C.M."/>
        </authorList>
    </citation>
    <scope>NUCLEOTIDE SEQUENCE [LARGE SCALE GENOMIC DNA]</scope>
    <source>
        <strain evidence="7">ATCC 51573 / DSM 12127 / PCA</strain>
    </source>
</reference>
<keyword evidence="3 4" id="KW-0408">Iron</keyword>
<evidence type="ECO:0000256" key="3">
    <source>
        <dbReference type="ARBA" id="ARBA00023004"/>
    </source>
</evidence>
<dbReference type="GO" id="GO:0020037">
    <property type="term" value="F:heme binding"/>
    <property type="evidence" value="ECO:0007669"/>
    <property type="project" value="InterPro"/>
</dbReference>
<reference evidence="8" key="3">
    <citation type="journal article" date="2015" name="FEBS J.">
        <title>The structure of PccH from Geobacter sulfurreducens - a novel low reduction potential monoheme cytochrome essential for accepting electrons from an electrode.</title>
        <authorList>
            <person name="Dantas J.M."/>
            <person name="Campelo L.M."/>
            <person name="Duke N.E."/>
            <person name="Salgueiro C.A."/>
            <person name="Pokkuluri P.R."/>
        </authorList>
    </citation>
    <scope>X-RAY CRYSTALLOGRAPHY (2.00 ANGSTROMS) OF 22-150 IN COMPLEX WITH ZN(2+) AND HEME B</scope>
</reference>
<organism evidence="6 7">
    <name type="scientific">Geobacter sulfurreducens (strain ATCC 51573 / DSM 12127 / PCA)</name>
    <dbReference type="NCBI Taxonomy" id="243231"/>
    <lineage>
        <taxon>Bacteria</taxon>
        <taxon>Pseudomonadati</taxon>
        <taxon>Thermodesulfobacteriota</taxon>
        <taxon>Desulfuromonadia</taxon>
        <taxon>Geobacterales</taxon>
        <taxon>Geobacteraceae</taxon>
        <taxon>Geobacter</taxon>
    </lineage>
</organism>
<dbReference type="EvolutionaryTrace" id="Q747J2"/>
<feature type="binding site" evidence="8">
    <location>
        <position position="41"/>
    </location>
    <ligand>
        <name>heme b</name>
        <dbReference type="ChEBI" id="CHEBI:60344"/>
        <note>covalent</note>
    </ligand>
</feature>
<evidence type="ECO:0007829" key="8">
    <source>
        <dbReference type="PDB" id="4RLR"/>
    </source>
</evidence>
<keyword evidence="2 4" id="KW-0479">Metal-binding</keyword>
<evidence type="ECO:0000256" key="2">
    <source>
        <dbReference type="ARBA" id="ARBA00022723"/>
    </source>
</evidence>
<dbReference type="GO" id="GO:0009055">
    <property type="term" value="F:electron transfer activity"/>
    <property type="evidence" value="ECO:0007669"/>
    <property type="project" value="InterPro"/>
</dbReference>
<keyword evidence="8" id="KW-0002">3D-structure</keyword>
<feature type="binding site" evidence="8">
    <location>
        <position position="51"/>
    </location>
    <ligand>
        <name>Zn(2+)</name>
        <dbReference type="ChEBI" id="CHEBI:29105"/>
        <label>1</label>
    </ligand>
</feature>
<protein>
    <submittedName>
        <fullName evidence="6">Cytochrome c, 1 heme-binding site</fullName>
    </submittedName>
</protein>
<dbReference type="SMR" id="Q747J2"/>
<dbReference type="PDB" id="4RLR">
    <property type="method" value="X-ray"/>
    <property type="resolution" value="2.00 A"/>
    <property type="chains" value="A=22-150"/>
</dbReference>
<name>Q747J2_GEOSL</name>
<dbReference type="InterPro" id="IPR036909">
    <property type="entry name" value="Cyt_c-like_dom_sf"/>
</dbReference>
<feature type="binding site" evidence="8">
    <location>
        <position position="105"/>
    </location>
    <ligand>
        <name>heme b</name>
        <dbReference type="ChEBI" id="CHEBI:60344"/>
        <note>axial binding residue</note>
    </ligand>
    <ligandPart>
        <name>Fe</name>
        <dbReference type="ChEBI" id="CHEBI:18248"/>
    </ligandPart>
</feature>
<dbReference type="STRING" id="243231.GSU3274"/>
<feature type="binding site" evidence="8">
    <location>
        <position position="83"/>
    </location>
    <ligand>
        <name>Zn(2+)</name>
        <dbReference type="ChEBI" id="CHEBI:29105"/>
        <label>2</label>
    </ligand>
</feature>
<dbReference type="PATRIC" id="fig|243231.5.peg.3290"/>
<dbReference type="HOGENOM" id="CLU_1675707_0_0_7"/>
<evidence type="ECO:0000313" key="6">
    <source>
        <dbReference type="EMBL" id="AAR36664.2"/>
    </source>
</evidence>
<dbReference type="eggNOG" id="ENOG5032QXS">
    <property type="taxonomic scope" value="Bacteria"/>
</dbReference>
<dbReference type="InterPro" id="IPR009056">
    <property type="entry name" value="Cyt_c-like_dom"/>
</dbReference>
<dbReference type="PDBsum" id="4RLR"/>
<dbReference type="GO" id="GO:0046872">
    <property type="term" value="F:metal ion binding"/>
    <property type="evidence" value="ECO:0007669"/>
    <property type="project" value="UniProtKB-KW"/>
</dbReference>
<keyword evidence="7" id="KW-1185">Reference proteome</keyword>
<evidence type="ECO:0000256" key="1">
    <source>
        <dbReference type="ARBA" id="ARBA00022617"/>
    </source>
</evidence>
<evidence type="ECO:0000256" key="4">
    <source>
        <dbReference type="PROSITE-ProRule" id="PRU00433"/>
    </source>
</evidence>
<accession>Q747J2</accession>
<dbReference type="InParanoid" id="Q747J2"/>
<dbReference type="Pfam" id="PF22297">
    <property type="entry name" value="PccH"/>
    <property type="match status" value="1"/>
</dbReference>
<dbReference type="AlphaFoldDB" id="Q747J2"/>
<dbReference type="PROSITE" id="PS51007">
    <property type="entry name" value="CYTC"/>
    <property type="match status" value="1"/>
</dbReference>
<feature type="binding site" evidence="8">
    <location>
        <position position="42"/>
    </location>
    <ligand>
        <name>heme b</name>
        <dbReference type="ChEBI" id="CHEBI:60344"/>
        <note>axial binding residue</note>
    </ligand>
    <ligandPart>
        <name>Fe</name>
        <dbReference type="ChEBI" id="CHEBI:18248"/>
    </ligandPart>
</feature>
<evidence type="ECO:0000259" key="5">
    <source>
        <dbReference type="PROSITE" id="PS51007"/>
    </source>
</evidence>
<dbReference type="KEGG" id="gsu:GSU3274"/>
<evidence type="ECO:0000313" key="7">
    <source>
        <dbReference type="Proteomes" id="UP000000577"/>
    </source>
</evidence>
<keyword evidence="8" id="KW-0862">Zinc</keyword>
<feature type="binding site" evidence="8">
    <location>
        <position position="90"/>
    </location>
    <ligand>
        <name>heme b</name>
        <dbReference type="ChEBI" id="CHEBI:60344"/>
    </ligand>
</feature>
<keyword evidence="1 4" id="KW-0349">Heme</keyword>
<dbReference type="Proteomes" id="UP000000577">
    <property type="component" value="Chromosome"/>
</dbReference>
<feature type="domain" description="Cytochrome c" evidence="5">
    <location>
        <begin position="25"/>
        <end position="128"/>
    </location>
</feature>
<gene>
    <name evidence="6" type="ordered locus">GSU3274</name>
</gene>
<dbReference type="OrthoDB" id="5405613at2"/>